<name>A0A127K9Z0_9RHOO</name>
<dbReference type="Gene3D" id="3.90.70.10">
    <property type="entry name" value="Cysteine proteinases"/>
    <property type="match status" value="1"/>
</dbReference>
<protein>
    <submittedName>
        <fullName evidence="2">Peptidase C39</fullName>
    </submittedName>
</protein>
<dbReference type="EMBL" id="CP014646">
    <property type="protein sequence ID" value="AMO38780.1"/>
    <property type="molecule type" value="Genomic_DNA"/>
</dbReference>
<dbReference type="GO" id="GO:0005524">
    <property type="term" value="F:ATP binding"/>
    <property type="evidence" value="ECO:0007669"/>
    <property type="project" value="InterPro"/>
</dbReference>
<dbReference type="KEGG" id="thu:AC731_018600"/>
<reference evidence="3" key="1">
    <citation type="submission" date="2016-03" db="EMBL/GenBank/DDBJ databases">
        <authorList>
            <person name="Ma C."/>
            <person name="Zhou S."/>
            <person name="Yang G."/>
        </authorList>
    </citation>
    <scope>NUCLEOTIDE SEQUENCE [LARGE SCALE GENOMIC DNA]</scope>
    <source>
        <strain evidence="3">SgZ-1</strain>
    </source>
</reference>
<dbReference type="PROSITE" id="PS50990">
    <property type="entry name" value="PEPTIDASE_C39"/>
    <property type="match status" value="1"/>
</dbReference>
<dbReference type="Proteomes" id="UP000036902">
    <property type="component" value="Chromosome"/>
</dbReference>
<proteinExistence type="predicted"/>
<dbReference type="Pfam" id="PF03412">
    <property type="entry name" value="Peptidase_C39"/>
    <property type="match status" value="1"/>
</dbReference>
<evidence type="ECO:0000313" key="2">
    <source>
        <dbReference type="EMBL" id="AMO38780.1"/>
    </source>
</evidence>
<dbReference type="AlphaFoldDB" id="A0A127K9Z0"/>
<dbReference type="GO" id="GO:0006508">
    <property type="term" value="P:proteolysis"/>
    <property type="evidence" value="ECO:0007669"/>
    <property type="project" value="InterPro"/>
</dbReference>
<gene>
    <name evidence="2" type="ORF">AC731_018600</name>
</gene>
<sequence length="233" mass="26067">MMIPLGMHCRQVLAMATLFWLTAGSVLAERPSMVTPLGGNVAMPVVSMKDARFLATLRQQYDFSCGSAALATLLTHHYGLPVDEASVFQAMFERGNQEKIRAEGFSMLDMKHYLDSHGFDARGIEGTLDQLAQAGVPAIVLIQENGYAHFVVIKGVRDRDVLLGDPAMGTRVMPRADFERYWMNNILLLVANRIELARFNRVEDWRIRPNAPLQAQRDGTVIHALTRHSLVDF</sequence>
<dbReference type="InterPro" id="IPR005074">
    <property type="entry name" value="Peptidase_C39"/>
</dbReference>
<dbReference type="GO" id="GO:0016020">
    <property type="term" value="C:membrane"/>
    <property type="evidence" value="ECO:0007669"/>
    <property type="project" value="InterPro"/>
</dbReference>
<evidence type="ECO:0000259" key="1">
    <source>
        <dbReference type="PROSITE" id="PS50990"/>
    </source>
</evidence>
<evidence type="ECO:0000313" key="3">
    <source>
        <dbReference type="Proteomes" id="UP000036902"/>
    </source>
</evidence>
<accession>A0A127K9Z0</accession>
<feature type="domain" description="Peptidase C39" evidence="1">
    <location>
        <begin position="59"/>
        <end position="189"/>
    </location>
</feature>
<dbReference type="RefSeq" id="WP_053085851.1">
    <property type="nucleotide sequence ID" value="NZ_CP014646.1"/>
</dbReference>
<dbReference type="GO" id="GO:0008233">
    <property type="term" value="F:peptidase activity"/>
    <property type="evidence" value="ECO:0007669"/>
    <property type="project" value="InterPro"/>
</dbReference>
<organism evidence="2 3">
    <name type="scientific">Thauera humireducens</name>
    <dbReference type="NCBI Taxonomy" id="1134435"/>
    <lineage>
        <taxon>Bacteria</taxon>
        <taxon>Pseudomonadati</taxon>
        <taxon>Pseudomonadota</taxon>
        <taxon>Betaproteobacteria</taxon>
        <taxon>Rhodocyclales</taxon>
        <taxon>Zoogloeaceae</taxon>
        <taxon>Thauera</taxon>
    </lineage>
</organism>
<keyword evidence="3" id="KW-1185">Reference proteome</keyword>
<dbReference type="STRING" id="1134435.AC731_018600"/>
<dbReference type="CDD" id="cd02423">
    <property type="entry name" value="Peptidase_C39G"/>
    <property type="match status" value="1"/>
</dbReference>